<reference evidence="4" key="1">
    <citation type="journal article" date="2019" name="Int. J. Syst. Evol. Microbiol.">
        <title>The Global Catalogue of Microorganisms (GCM) 10K type strain sequencing project: providing services to taxonomists for standard genome sequencing and annotation.</title>
        <authorList>
            <consortium name="The Broad Institute Genomics Platform"/>
            <consortium name="The Broad Institute Genome Sequencing Center for Infectious Disease"/>
            <person name="Wu L."/>
            <person name="Ma J."/>
        </authorList>
    </citation>
    <scope>NUCLEOTIDE SEQUENCE [LARGE SCALE GENOMIC DNA]</scope>
    <source>
        <strain evidence="4">CGMCC 1.15111</strain>
    </source>
</reference>
<evidence type="ECO:0000313" key="3">
    <source>
        <dbReference type="EMBL" id="GHE53666.1"/>
    </source>
</evidence>
<evidence type="ECO:0000313" key="4">
    <source>
        <dbReference type="Proteomes" id="UP000658258"/>
    </source>
</evidence>
<dbReference type="SUPFAM" id="SSF51735">
    <property type="entry name" value="NAD(P)-binding Rossmann-fold domains"/>
    <property type="match status" value="1"/>
</dbReference>
<evidence type="ECO:0000259" key="2">
    <source>
        <dbReference type="Pfam" id="PF10728"/>
    </source>
</evidence>
<dbReference type="InterPro" id="IPR008927">
    <property type="entry name" value="6-PGluconate_DH-like_C_sf"/>
</dbReference>
<dbReference type="Pfam" id="PF10728">
    <property type="entry name" value="DUF2520"/>
    <property type="match status" value="1"/>
</dbReference>
<dbReference type="PANTHER" id="PTHR40459">
    <property type="entry name" value="CONSERVED HYPOTHETICAL ALANINE AND LEUCINE RICH PROTEIN"/>
    <property type="match status" value="1"/>
</dbReference>
<dbReference type="PANTHER" id="PTHR40459:SF1">
    <property type="entry name" value="CONSERVED HYPOTHETICAL ALANINE AND LEUCINE RICH PROTEIN"/>
    <property type="match status" value="1"/>
</dbReference>
<comment type="caution">
    <text evidence="3">The sequence shown here is derived from an EMBL/GenBank/DDBJ whole genome shotgun (WGS) entry which is preliminary data.</text>
</comment>
<name>A0ABQ3I3X1_9BACT</name>
<dbReference type="Proteomes" id="UP000658258">
    <property type="component" value="Unassembled WGS sequence"/>
</dbReference>
<proteinExistence type="predicted"/>
<dbReference type="EMBL" id="BNAG01000001">
    <property type="protein sequence ID" value="GHE53666.1"/>
    <property type="molecule type" value="Genomic_DNA"/>
</dbReference>
<dbReference type="InterPro" id="IPR036291">
    <property type="entry name" value="NAD(P)-bd_dom_sf"/>
</dbReference>
<dbReference type="SUPFAM" id="SSF48179">
    <property type="entry name" value="6-phosphogluconate dehydrogenase C-terminal domain-like"/>
    <property type="match status" value="1"/>
</dbReference>
<accession>A0ABQ3I3X1</accession>
<feature type="domain" description="DUF2520" evidence="2">
    <location>
        <begin position="150"/>
        <end position="275"/>
    </location>
</feature>
<dbReference type="InterPro" id="IPR028939">
    <property type="entry name" value="P5C_Rdtase_cat_N"/>
</dbReference>
<evidence type="ECO:0008006" key="5">
    <source>
        <dbReference type="Google" id="ProtNLM"/>
    </source>
</evidence>
<protein>
    <recommendedName>
        <fullName evidence="5">DUF2520 domain-containing protein</fullName>
    </recommendedName>
</protein>
<dbReference type="Pfam" id="PF03807">
    <property type="entry name" value="F420_oxidored"/>
    <property type="match status" value="1"/>
</dbReference>
<dbReference type="InterPro" id="IPR037108">
    <property type="entry name" value="TM1727-like_C_sf"/>
</dbReference>
<dbReference type="Gene3D" id="1.10.1040.20">
    <property type="entry name" value="ProC-like, C-terminal domain"/>
    <property type="match status" value="1"/>
</dbReference>
<dbReference type="RefSeq" id="WP_229838494.1">
    <property type="nucleotide sequence ID" value="NZ_BNAG01000001.1"/>
</dbReference>
<evidence type="ECO:0000259" key="1">
    <source>
        <dbReference type="Pfam" id="PF03807"/>
    </source>
</evidence>
<keyword evidence="4" id="KW-1185">Reference proteome</keyword>
<sequence>MGDSHFPKPFQWFYYNDYLRLVAYRIAILGTGNVAWHLARALENAGHIITHIYNRDAEKAKKFGLDYFSASTGNSLSLSSINADIFILAISDDSIEEVASNVSLPENAILCHTSGSKPLKVLGYAPTENIGVFYPLQTFSKGKKVDFNNIPICLEAENRFTLEALRALGNSISSKTQEISSQQRQAIHLAAVFACNFTNHMFTVAQSILENQEMSFEILKPLIVETLNKSFEIGPERAQTGPAIRQDLKTLDLQYDSLKADPELAEIYRLISQHIIDYYAN</sequence>
<gene>
    <name evidence="3" type="ORF">GCM10011340_05220</name>
</gene>
<dbReference type="Gene3D" id="3.40.50.720">
    <property type="entry name" value="NAD(P)-binding Rossmann-like Domain"/>
    <property type="match status" value="1"/>
</dbReference>
<organism evidence="3 4">
    <name type="scientific">Roseivirga thermotolerans</name>
    <dbReference type="NCBI Taxonomy" id="1758176"/>
    <lineage>
        <taxon>Bacteria</taxon>
        <taxon>Pseudomonadati</taxon>
        <taxon>Bacteroidota</taxon>
        <taxon>Cytophagia</taxon>
        <taxon>Cytophagales</taxon>
        <taxon>Roseivirgaceae</taxon>
        <taxon>Roseivirga</taxon>
    </lineage>
</organism>
<dbReference type="InterPro" id="IPR018931">
    <property type="entry name" value="DUF2520"/>
</dbReference>
<feature type="domain" description="Pyrroline-5-carboxylate reductase catalytic N-terminal" evidence="1">
    <location>
        <begin position="25"/>
        <end position="106"/>
    </location>
</feature>